<proteinExistence type="predicted"/>
<organism evidence="1">
    <name type="scientific">marine sediment metagenome</name>
    <dbReference type="NCBI Taxonomy" id="412755"/>
    <lineage>
        <taxon>unclassified sequences</taxon>
        <taxon>metagenomes</taxon>
        <taxon>ecological metagenomes</taxon>
    </lineage>
</organism>
<reference evidence="1" key="1">
    <citation type="journal article" date="2015" name="Nature">
        <title>Complex archaea that bridge the gap between prokaryotes and eukaryotes.</title>
        <authorList>
            <person name="Spang A."/>
            <person name="Saw J.H."/>
            <person name="Jorgensen S.L."/>
            <person name="Zaremba-Niedzwiedzka K."/>
            <person name="Martijn J."/>
            <person name="Lind A.E."/>
            <person name="van Eijk R."/>
            <person name="Schleper C."/>
            <person name="Guy L."/>
            <person name="Ettema T.J."/>
        </authorList>
    </citation>
    <scope>NUCLEOTIDE SEQUENCE</scope>
</reference>
<name>A0A0F9AYE7_9ZZZZ</name>
<sequence>MGITDKREDVDTTIQPNGQQKDYLVLSEAELAKGFVRPVRTRYIHVGIRPKYPLRDLTEEQEAARVEGHGYVKYERYPDSESPVSGRYWTQAQLDSGCGTSTTISSVIAGTYARDPEFYGATFCFGCKAHFPVGAKGEFTWDDGSKVGT</sequence>
<gene>
    <name evidence="1" type="ORF">LCGC14_2793970</name>
</gene>
<protein>
    <submittedName>
        <fullName evidence="1">Uncharacterized protein</fullName>
    </submittedName>
</protein>
<comment type="caution">
    <text evidence="1">The sequence shown here is derived from an EMBL/GenBank/DDBJ whole genome shotgun (WGS) entry which is preliminary data.</text>
</comment>
<dbReference type="AlphaFoldDB" id="A0A0F9AYE7"/>
<accession>A0A0F9AYE7</accession>
<evidence type="ECO:0000313" key="1">
    <source>
        <dbReference type="EMBL" id="KKK83379.1"/>
    </source>
</evidence>
<dbReference type="EMBL" id="LAZR01052250">
    <property type="protein sequence ID" value="KKK83379.1"/>
    <property type="molecule type" value="Genomic_DNA"/>
</dbReference>